<keyword evidence="3" id="KW-1185">Reference proteome</keyword>
<dbReference type="SUPFAM" id="SSF56112">
    <property type="entry name" value="Protein kinase-like (PK-like)"/>
    <property type="match status" value="1"/>
</dbReference>
<dbReference type="InterPro" id="IPR000719">
    <property type="entry name" value="Prot_kinase_dom"/>
</dbReference>
<dbReference type="GO" id="GO:0005524">
    <property type="term" value="F:ATP binding"/>
    <property type="evidence" value="ECO:0007669"/>
    <property type="project" value="InterPro"/>
</dbReference>
<organism evidence="2 3">
    <name type="scientific">Clydaea vesicula</name>
    <dbReference type="NCBI Taxonomy" id="447962"/>
    <lineage>
        <taxon>Eukaryota</taxon>
        <taxon>Fungi</taxon>
        <taxon>Fungi incertae sedis</taxon>
        <taxon>Chytridiomycota</taxon>
        <taxon>Chytridiomycota incertae sedis</taxon>
        <taxon>Chytridiomycetes</taxon>
        <taxon>Lobulomycetales</taxon>
        <taxon>Lobulomycetaceae</taxon>
        <taxon>Clydaea</taxon>
    </lineage>
</organism>
<dbReference type="AlphaFoldDB" id="A0AAD5TZE2"/>
<dbReference type="PANTHER" id="PTHR44167:SF18">
    <property type="entry name" value="PROTEIN KINASE DOMAIN-CONTAINING PROTEIN"/>
    <property type="match status" value="1"/>
</dbReference>
<sequence length="519" mass="61033">MPNYLYNPYTDTFTDSSEIDYIEGQRSKIEEVYIPDFLMPKLNKKLFEEKYKILGLRKQKNNSEKGEDYELFTIKRKYDEKLYKCKAIKESEIKSIYEDPLTAMKVPMEIFVLNSLKDEKDLSVIKYVEYFYKKEKNFFGEVNETEGSFYIISEYLDQNWISLNKYIGESGLKEKEAKLIFRQIYSTVEELERRGYFHNDLSTKNILINMKTKKIKLINFGNAVFQTYIPDNNRRDSKATKSNIGSTDSLLPIEQNNSFNLNTTHNFRSNLSLNATPKFGSPQTENTTNIEKADFSELSSFFNGQTPESSRALGSTVTFQAATEKNNNYFTYNKLSEQRNSFSFFQEPQEVFSLGKLLEDLILGNKFRLVFETSEQDLNEKETKLKKYLIKKKKRSTKILKQNILQMLDPNIDTRIQFKSLHNLKFCCESFKSKDIKLAKVKNIFQMQFQRLRSYPSVSSLPSVSIESNYQDFAIEDYSSFVSITSTNATNKDIFYRFCRNCIYYFSYFSCKTHHDFED</sequence>
<dbReference type="PANTHER" id="PTHR44167">
    <property type="entry name" value="OVARIAN-SPECIFIC SERINE/THREONINE-PROTEIN KINASE LOK-RELATED"/>
    <property type="match status" value="1"/>
</dbReference>
<name>A0AAD5TZE2_9FUNG</name>
<dbReference type="Pfam" id="PF00069">
    <property type="entry name" value="Pkinase"/>
    <property type="match status" value="1"/>
</dbReference>
<dbReference type="PROSITE" id="PS50011">
    <property type="entry name" value="PROTEIN_KINASE_DOM"/>
    <property type="match status" value="1"/>
</dbReference>
<dbReference type="Proteomes" id="UP001211065">
    <property type="component" value="Unassembled WGS sequence"/>
</dbReference>
<comment type="caution">
    <text evidence="2">The sequence shown here is derived from an EMBL/GenBank/DDBJ whole genome shotgun (WGS) entry which is preliminary data.</text>
</comment>
<evidence type="ECO:0000259" key="1">
    <source>
        <dbReference type="PROSITE" id="PS50011"/>
    </source>
</evidence>
<accession>A0AAD5TZE2</accession>
<dbReference type="GO" id="GO:0005634">
    <property type="term" value="C:nucleus"/>
    <property type="evidence" value="ECO:0007669"/>
    <property type="project" value="TreeGrafter"/>
</dbReference>
<protein>
    <recommendedName>
        <fullName evidence="1">Protein kinase domain-containing protein</fullName>
    </recommendedName>
</protein>
<proteinExistence type="predicted"/>
<feature type="domain" description="Protein kinase" evidence="1">
    <location>
        <begin position="57"/>
        <end position="427"/>
    </location>
</feature>
<evidence type="ECO:0000313" key="2">
    <source>
        <dbReference type="EMBL" id="KAJ3218392.1"/>
    </source>
</evidence>
<dbReference type="GO" id="GO:0005737">
    <property type="term" value="C:cytoplasm"/>
    <property type="evidence" value="ECO:0007669"/>
    <property type="project" value="TreeGrafter"/>
</dbReference>
<dbReference type="InterPro" id="IPR008266">
    <property type="entry name" value="Tyr_kinase_AS"/>
</dbReference>
<dbReference type="GO" id="GO:0004674">
    <property type="term" value="F:protein serine/threonine kinase activity"/>
    <property type="evidence" value="ECO:0007669"/>
    <property type="project" value="TreeGrafter"/>
</dbReference>
<dbReference type="Gene3D" id="1.10.510.10">
    <property type="entry name" value="Transferase(Phosphotransferase) domain 1"/>
    <property type="match status" value="1"/>
</dbReference>
<dbReference type="GO" id="GO:0044773">
    <property type="term" value="P:mitotic DNA damage checkpoint signaling"/>
    <property type="evidence" value="ECO:0007669"/>
    <property type="project" value="TreeGrafter"/>
</dbReference>
<gene>
    <name evidence="2" type="ORF">HK099_005082</name>
</gene>
<dbReference type="EMBL" id="JADGJW010000382">
    <property type="protein sequence ID" value="KAJ3218392.1"/>
    <property type="molecule type" value="Genomic_DNA"/>
</dbReference>
<reference evidence="2" key="1">
    <citation type="submission" date="2020-05" db="EMBL/GenBank/DDBJ databases">
        <title>Phylogenomic resolution of chytrid fungi.</title>
        <authorList>
            <person name="Stajich J.E."/>
            <person name="Amses K."/>
            <person name="Simmons R."/>
            <person name="Seto K."/>
            <person name="Myers J."/>
            <person name="Bonds A."/>
            <person name="Quandt C.A."/>
            <person name="Barry K."/>
            <person name="Liu P."/>
            <person name="Grigoriev I."/>
            <person name="Longcore J.E."/>
            <person name="James T.Y."/>
        </authorList>
    </citation>
    <scope>NUCLEOTIDE SEQUENCE</scope>
    <source>
        <strain evidence="2">JEL0476</strain>
    </source>
</reference>
<dbReference type="InterPro" id="IPR011009">
    <property type="entry name" value="Kinase-like_dom_sf"/>
</dbReference>
<dbReference type="SMART" id="SM00220">
    <property type="entry name" value="S_TKc"/>
    <property type="match status" value="1"/>
</dbReference>
<evidence type="ECO:0000313" key="3">
    <source>
        <dbReference type="Proteomes" id="UP001211065"/>
    </source>
</evidence>
<dbReference type="PROSITE" id="PS00109">
    <property type="entry name" value="PROTEIN_KINASE_TYR"/>
    <property type="match status" value="1"/>
</dbReference>